<reference evidence="3 4" key="1">
    <citation type="submission" date="2016-11" db="EMBL/GenBank/DDBJ databases">
        <authorList>
            <person name="Jaros S."/>
            <person name="Januszkiewicz K."/>
            <person name="Wedrychowicz H."/>
        </authorList>
    </citation>
    <scope>NUCLEOTIDE SEQUENCE [LARGE SCALE GENOMIC DNA]</scope>
    <source>
        <strain evidence="3 4">DSM 46144</strain>
    </source>
</reference>
<organism evidence="3 4">
    <name type="scientific">Cryptosporangium aurantiacum</name>
    <dbReference type="NCBI Taxonomy" id="134849"/>
    <lineage>
        <taxon>Bacteria</taxon>
        <taxon>Bacillati</taxon>
        <taxon>Actinomycetota</taxon>
        <taxon>Actinomycetes</taxon>
        <taxon>Cryptosporangiales</taxon>
        <taxon>Cryptosporangiaceae</taxon>
        <taxon>Cryptosporangium</taxon>
    </lineage>
</organism>
<keyword evidence="4" id="KW-1185">Reference proteome</keyword>
<dbReference type="AlphaFoldDB" id="A0A1M7HXP8"/>
<accession>A0A1M7HXP8</accession>
<feature type="transmembrane region" description="Helical" evidence="2">
    <location>
        <begin position="538"/>
        <end position="556"/>
    </location>
</feature>
<dbReference type="EMBL" id="FRCS01000001">
    <property type="protein sequence ID" value="SHM33286.1"/>
    <property type="molecule type" value="Genomic_DNA"/>
</dbReference>
<sequence>MVENPSSTDEPGDAAAVPKKSTRPRTSAARKAPAVRSRSTGGRASGARKPTAQVDAPVADQTPTPTTAAVLPAAEPSGEATTLSLTPIEVEVPTAAPEPVAPMAPIEAAATPAEVAGTGVAGTGVAGTGVAGTGVAGTGVAGTGVAGTVPPAAEAAGTGVAGTVPPAAEAAGTGAAATVRPAAEAARPASSAPEPIAAEVASAGAAAAGAAEARTSAAGTAAEGAETAGGPAGGRGAEDGVNGASHWSDTESVLVRLGLVDPDGRPLGTSADADAPNGAVPDPATDGERPAVFPIGAVPHQITIAEPVPTFDALVARTRARARDDDEAPRRVLSGPFGPAPEPPGEPAEHPLAPRLARVLPGRLVQRLLPGRPPALEGVPTATDSPTPTGPGATGSVPGGAASPSGATAKGASGPVPVDIVTPRPIPSRSAPAPFEPPPSSEASGPRRRPRRGPTPAQWRSGGLIAAVVAVLLVVAVPAAVASWRSALAEAPSAAAALGGGLGVAGFVLFAVGVLTAARAGAGEDSARSLPALLARPGALPIVLGLALLFCAAIAVG</sequence>
<feature type="region of interest" description="Disordered" evidence="1">
    <location>
        <begin position="369"/>
        <end position="458"/>
    </location>
</feature>
<protein>
    <submittedName>
        <fullName evidence="3">Uncharacterized protein</fullName>
    </submittedName>
</protein>
<proteinExistence type="predicted"/>
<dbReference type="Proteomes" id="UP000184440">
    <property type="component" value="Unassembled WGS sequence"/>
</dbReference>
<gene>
    <name evidence="3" type="ORF">SAMN05443668_101326</name>
</gene>
<evidence type="ECO:0000313" key="3">
    <source>
        <dbReference type="EMBL" id="SHM33286.1"/>
    </source>
</evidence>
<evidence type="ECO:0000256" key="2">
    <source>
        <dbReference type="SAM" id="Phobius"/>
    </source>
</evidence>
<feature type="transmembrane region" description="Helical" evidence="2">
    <location>
        <begin position="494"/>
        <end position="518"/>
    </location>
</feature>
<evidence type="ECO:0000256" key="1">
    <source>
        <dbReference type="SAM" id="MobiDB-lite"/>
    </source>
</evidence>
<evidence type="ECO:0000313" key="4">
    <source>
        <dbReference type="Proteomes" id="UP000184440"/>
    </source>
</evidence>
<feature type="compositionally biased region" description="Basic and acidic residues" evidence="1">
    <location>
        <begin position="321"/>
        <end position="330"/>
    </location>
</feature>
<feature type="region of interest" description="Disordered" evidence="1">
    <location>
        <begin position="320"/>
        <end position="351"/>
    </location>
</feature>
<feature type="transmembrane region" description="Helical" evidence="2">
    <location>
        <begin position="459"/>
        <end position="482"/>
    </location>
</feature>
<keyword evidence="2" id="KW-1133">Transmembrane helix</keyword>
<feature type="region of interest" description="Disordered" evidence="1">
    <location>
        <begin position="217"/>
        <end position="245"/>
    </location>
</feature>
<keyword evidence="2" id="KW-0472">Membrane</keyword>
<name>A0A1M7HXP8_9ACTN</name>
<feature type="region of interest" description="Disordered" evidence="1">
    <location>
        <begin position="260"/>
        <end position="288"/>
    </location>
</feature>
<feature type="compositionally biased region" description="Low complexity" evidence="1">
    <location>
        <begin position="380"/>
        <end position="415"/>
    </location>
</feature>
<feature type="region of interest" description="Disordered" evidence="1">
    <location>
        <begin position="1"/>
        <end position="81"/>
    </location>
</feature>
<feature type="compositionally biased region" description="Low complexity" evidence="1">
    <location>
        <begin position="217"/>
        <end position="229"/>
    </location>
</feature>
<feature type="compositionally biased region" description="Low complexity" evidence="1">
    <location>
        <begin position="62"/>
        <end position="76"/>
    </location>
</feature>
<keyword evidence="2" id="KW-0812">Transmembrane</keyword>